<evidence type="ECO:0000256" key="2">
    <source>
        <dbReference type="ARBA" id="ARBA00014783"/>
    </source>
</evidence>
<dbReference type="InterPro" id="IPR002178">
    <property type="entry name" value="PTS_EIIA_type-2_dom"/>
</dbReference>
<keyword evidence="8" id="KW-0418">Kinase</keyword>
<gene>
    <name evidence="13" type="ORF">WMO75_08820</name>
</gene>
<dbReference type="EMBL" id="JBBMEI010000023">
    <property type="protein sequence ID" value="MEQ2358433.1"/>
    <property type="molecule type" value="Genomic_DNA"/>
</dbReference>
<evidence type="ECO:0000256" key="3">
    <source>
        <dbReference type="ARBA" id="ARBA00022448"/>
    </source>
</evidence>
<evidence type="ECO:0000313" key="13">
    <source>
        <dbReference type="EMBL" id="MEQ2358433.1"/>
    </source>
</evidence>
<sequence>MFFKSKKEKAQKAETAPVIEKKELLYRENIRTGCAPATKQEAIMAAGKMLVKTGYVEPEYAEAMLEREKTCSTFMGNGLALPHGVEAAKKRVLQSGISVQTFKEPIDWDGNPVRIVIGIAGVGDAHLDILAQIAEAMLDEEVSANIADYDADKIYKVLTGKE</sequence>
<keyword evidence="3" id="KW-0813">Transport</keyword>
<protein>
    <recommendedName>
        <fullName evidence="2">Mannitol-specific phosphotransferase enzyme IIA component</fullName>
    </recommendedName>
    <alternativeName>
        <fullName evidence="10">EIIA</fullName>
    </alternativeName>
    <alternativeName>
        <fullName evidence="11">EIII</fullName>
    </alternativeName>
    <alternativeName>
        <fullName evidence="9">PTS system mannitol-specific EIIA component</fullName>
    </alternativeName>
</protein>
<evidence type="ECO:0000256" key="9">
    <source>
        <dbReference type="ARBA" id="ARBA00029908"/>
    </source>
</evidence>
<dbReference type="PROSITE" id="PS51094">
    <property type="entry name" value="PTS_EIIA_TYPE_2"/>
    <property type="match status" value="1"/>
</dbReference>
<keyword evidence="5 13" id="KW-0762">Sugar transport</keyword>
<evidence type="ECO:0000256" key="1">
    <source>
        <dbReference type="ARBA" id="ARBA00002434"/>
    </source>
</evidence>
<evidence type="ECO:0000256" key="4">
    <source>
        <dbReference type="ARBA" id="ARBA00022553"/>
    </source>
</evidence>
<dbReference type="PROSITE" id="PS00372">
    <property type="entry name" value="PTS_EIIA_TYPE_2_HIS"/>
    <property type="match status" value="1"/>
</dbReference>
<dbReference type="RefSeq" id="WP_303223073.1">
    <property type="nucleotide sequence ID" value="NZ_JBBMEI010000023.1"/>
</dbReference>
<name>A0ABV1AJU0_9FIRM</name>
<dbReference type="PANTHER" id="PTHR30181">
    <property type="entry name" value="MANNITOL PERMEASE IIC COMPONENT"/>
    <property type="match status" value="1"/>
</dbReference>
<evidence type="ECO:0000256" key="11">
    <source>
        <dbReference type="ARBA" id="ARBA00030962"/>
    </source>
</evidence>
<dbReference type="InterPro" id="IPR016152">
    <property type="entry name" value="PTrfase/Anion_transptr"/>
</dbReference>
<comment type="caution">
    <text evidence="13">The sequence shown here is derived from an EMBL/GenBank/DDBJ whole genome shotgun (WGS) entry which is preliminary data.</text>
</comment>
<dbReference type="Pfam" id="PF00359">
    <property type="entry name" value="PTS_EIIA_2"/>
    <property type="match status" value="1"/>
</dbReference>
<dbReference type="InterPro" id="IPR050893">
    <property type="entry name" value="Sugar_PTS"/>
</dbReference>
<dbReference type="SUPFAM" id="SSF55804">
    <property type="entry name" value="Phoshotransferase/anion transport protein"/>
    <property type="match status" value="1"/>
</dbReference>
<keyword evidence="6" id="KW-0808">Transferase</keyword>
<accession>A0ABV1AJU0</accession>
<dbReference type="PANTHER" id="PTHR30181:SF2">
    <property type="entry name" value="PTS SYSTEM MANNITOL-SPECIFIC EIICBA COMPONENT"/>
    <property type="match status" value="1"/>
</dbReference>
<proteinExistence type="predicted"/>
<dbReference type="Gene3D" id="3.40.930.10">
    <property type="entry name" value="Mannitol-specific EII, Chain A"/>
    <property type="match status" value="1"/>
</dbReference>
<keyword evidence="4" id="KW-0597">Phosphoprotein</keyword>
<evidence type="ECO:0000256" key="7">
    <source>
        <dbReference type="ARBA" id="ARBA00022683"/>
    </source>
</evidence>
<feature type="domain" description="PTS EIIA type-2" evidence="12">
    <location>
        <begin position="23"/>
        <end position="161"/>
    </location>
</feature>
<evidence type="ECO:0000256" key="6">
    <source>
        <dbReference type="ARBA" id="ARBA00022679"/>
    </source>
</evidence>
<reference evidence="13 14" key="1">
    <citation type="submission" date="2024-03" db="EMBL/GenBank/DDBJ databases">
        <title>Human intestinal bacterial collection.</title>
        <authorList>
            <person name="Pauvert C."/>
            <person name="Hitch T.C.A."/>
            <person name="Clavel T."/>
        </authorList>
    </citation>
    <scope>NUCLEOTIDE SEQUENCE [LARGE SCALE GENOMIC DNA]</scope>
    <source>
        <strain evidence="13 14">CLA-AA-H95</strain>
    </source>
</reference>
<keyword evidence="14" id="KW-1185">Reference proteome</keyword>
<dbReference type="Proteomes" id="UP001446032">
    <property type="component" value="Unassembled WGS sequence"/>
</dbReference>
<evidence type="ECO:0000313" key="14">
    <source>
        <dbReference type="Proteomes" id="UP001446032"/>
    </source>
</evidence>
<comment type="function">
    <text evidence="1">The phosphoenolpyruvate-dependent sugar phosphotransferase system (sugar PTS), a major carbohydrate active transport system, catalyzes the phosphorylation of incoming sugar substrates concomitantly with their translocation across the cell membrane. The enzyme II CmtAB PTS system is involved in D-mannitol transport.</text>
</comment>
<evidence type="ECO:0000256" key="8">
    <source>
        <dbReference type="ARBA" id="ARBA00022777"/>
    </source>
</evidence>
<keyword evidence="7" id="KW-0598">Phosphotransferase system</keyword>
<evidence type="ECO:0000256" key="5">
    <source>
        <dbReference type="ARBA" id="ARBA00022597"/>
    </source>
</evidence>
<dbReference type="CDD" id="cd00211">
    <property type="entry name" value="PTS_IIA_fru"/>
    <property type="match status" value="1"/>
</dbReference>
<evidence type="ECO:0000259" key="12">
    <source>
        <dbReference type="PROSITE" id="PS51094"/>
    </source>
</evidence>
<evidence type="ECO:0000256" key="10">
    <source>
        <dbReference type="ARBA" id="ARBA00030956"/>
    </source>
</evidence>
<organism evidence="13 14">
    <name type="scientific">Blautia intestinihominis</name>
    <dbReference type="NCBI Taxonomy" id="3133152"/>
    <lineage>
        <taxon>Bacteria</taxon>
        <taxon>Bacillati</taxon>
        <taxon>Bacillota</taxon>
        <taxon>Clostridia</taxon>
        <taxon>Lachnospirales</taxon>
        <taxon>Lachnospiraceae</taxon>
        <taxon>Blautia</taxon>
    </lineage>
</organism>